<dbReference type="EC" id="6.3.4.22" evidence="6"/>
<name>A0A1H6HPR6_9EURY</name>
<accession>A0A1H6HPR6</accession>
<dbReference type="Pfam" id="PF23783">
    <property type="entry name" value="Zn_ribbon_TiaS"/>
    <property type="match status" value="1"/>
</dbReference>
<sequence>MTIVGLDDTDSRSDGMCTTYLATRLAERIESAGGTVDRRLLVRLNPAVKHKTRGNAALALHTDLDPDHAFELACDAVREWSIGEDPRTSPGVVVADVSSSALADAVPTSDVVPTSDAEADVIPEPIAEFARGALRRRYDLTDALSLIEEHGLRHAGFAAEGCSVEGRGRIGALAAVGATAAFEEWTHEHIAYRAFDRCGTPRSVDHDSLFAAAEEGYPTVWDTVDRGTDAAVCVPNAPGPILYGIRGDDPDACRAVADRIDSEPVDRSATFLTNQGTDAHLRPSEIGSLRAGAGYRVDGVVATAPETRRGGHVFLELAAPDPAGTDGTERTVSEDRDRLLAAAFAPTDRFRDRVRALRVGDRLTVCGEVAAGRDDDRATPDRTIKLEKFAVRDLVRTERVTPTCPDCGRSMSSAGRGQGYRCRDCGTDAPGKTTARLDRDLDPGWYEVPPCARRHVAKPLIRGGFNAPTHPER</sequence>
<keyword evidence="2 6" id="KW-0436">Ligase</keyword>
<dbReference type="HAMAP" id="MF_01892">
    <property type="entry name" value="tRNA_Ile2_agm2C_synt"/>
    <property type="match status" value="1"/>
</dbReference>
<comment type="function">
    <text evidence="6">ATP-dependent agmatine transferase that catalyzes the formation of 2-agmatinylcytidine (agm2C) at the wobble position (C34) of tRNA(Ile2), converting the codon specificity from AUG to AUA.</text>
</comment>
<evidence type="ECO:0000256" key="3">
    <source>
        <dbReference type="ARBA" id="ARBA00022694"/>
    </source>
</evidence>
<gene>
    <name evidence="6" type="primary">tiaS</name>
    <name evidence="10" type="ORF">SAMN05192561_101283</name>
</gene>
<feature type="domain" description="TiaS FLD" evidence="7">
    <location>
        <begin position="166"/>
        <end position="280"/>
    </location>
</feature>
<dbReference type="InterPro" id="IPR053870">
    <property type="entry name" value="TiaS-like_TCKD"/>
</dbReference>
<organism evidence="10 11">
    <name type="scientific">Halopenitus malekzadehii</name>
    <dbReference type="NCBI Taxonomy" id="1267564"/>
    <lineage>
        <taxon>Archaea</taxon>
        <taxon>Methanobacteriati</taxon>
        <taxon>Methanobacteriota</taxon>
        <taxon>Stenosarchaea group</taxon>
        <taxon>Halobacteria</taxon>
        <taxon>Halobacteriales</taxon>
        <taxon>Haloferacaceae</taxon>
        <taxon>Halopenitus</taxon>
    </lineage>
</organism>
<comment type="similarity">
    <text evidence="6">Belongs to the TiaS family.</text>
</comment>
<dbReference type="Pfam" id="PF08489">
    <property type="entry name" value="TiaS_FLD"/>
    <property type="match status" value="1"/>
</dbReference>
<evidence type="ECO:0000256" key="2">
    <source>
        <dbReference type="ARBA" id="ARBA00022598"/>
    </source>
</evidence>
<evidence type="ECO:0000259" key="7">
    <source>
        <dbReference type="Pfam" id="PF08489"/>
    </source>
</evidence>
<dbReference type="InterPro" id="IPR013696">
    <property type="entry name" value="TiaS_FLD"/>
</dbReference>
<evidence type="ECO:0000256" key="4">
    <source>
        <dbReference type="ARBA" id="ARBA00022741"/>
    </source>
</evidence>
<feature type="domain" description="TiaS C-terminal zinc ribbon" evidence="9">
    <location>
        <begin position="402"/>
        <end position="441"/>
    </location>
</feature>
<dbReference type="PANTHER" id="PTHR40705">
    <property type="entry name" value="TRNA(ILE2) 2-AGMATINYLCYTIDINE SYNTHETASE TIAS"/>
    <property type="match status" value="1"/>
</dbReference>
<dbReference type="Gene3D" id="2.40.50.1010">
    <property type="match status" value="1"/>
</dbReference>
<evidence type="ECO:0000259" key="8">
    <source>
        <dbReference type="Pfam" id="PF22641"/>
    </source>
</evidence>
<keyword evidence="5 6" id="KW-0067">ATP-binding</keyword>
<comment type="subcellular location">
    <subcellularLocation>
        <location evidence="6">Cytoplasm</location>
    </subcellularLocation>
</comment>
<dbReference type="GO" id="GO:0002101">
    <property type="term" value="P:tRNA wobble cytosine modification"/>
    <property type="evidence" value="ECO:0007669"/>
    <property type="project" value="UniProtKB-UniRule"/>
</dbReference>
<keyword evidence="3 6" id="KW-0819">tRNA processing</keyword>
<evidence type="ECO:0000313" key="10">
    <source>
        <dbReference type="EMBL" id="SEH37892.1"/>
    </source>
</evidence>
<protein>
    <recommendedName>
        <fullName evidence="6">tRNA(Ile2) 2-agmatinylcytidine synthetase TiaS</fullName>
        <shortName evidence="6">tRNA(Ile2)-agm2C synthetase</shortName>
        <ecNumber evidence="6">6.3.4.22</ecNumber>
    </recommendedName>
    <alternativeName>
        <fullName evidence="6">tRNA(Ile2) agmatidine synthetase</fullName>
    </alternativeName>
</protein>
<dbReference type="CDD" id="cd04482">
    <property type="entry name" value="RPA2_OBF_like"/>
    <property type="match status" value="1"/>
</dbReference>
<dbReference type="OrthoDB" id="39189at2157"/>
<comment type="catalytic activity">
    <reaction evidence="6">
        <text>cytidine(34) in tRNA(Ile2) + agmatine + ATP + H2O = 2-agmatinylcytidine(34) in tRNA(Ile2) + AMP + 2 phosphate + 2 H(+)</text>
        <dbReference type="Rhea" id="RHEA:43608"/>
        <dbReference type="Rhea" id="RHEA-COMP:10625"/>
        <dbReference type="Rhea" id="RHEA-COMP:10626"/>
        <dbReference type="ChEBI" id="CHEBI:15377"/>
        <dbReference type="ChEBI" id="CHEBI:15378"/>
        <dbReference type="ChEBI" id="CHEBI:30616"/>
        <dbReference type="ChEBI" id="CHEBI:43474"/>
        <dbReference type="ChEBI" id="CHEBI:58145"/>
        <dbReference type="ChEBI" id="CHEBI:82748"/>
        <dbReference type="ChEBI" id="CHEBI:83545"/>
        <dbReference type="ChEBI" id="CHEBI:456215"/>
        <dbReference type="EC" id="6.3.4.22"/>
    </reaction>
</comment>
<dbReference type="Pfam" id="PF22641">
    <property type="entry name" value="TiaS_TCKD"/>
    <property type="match status" value="2"/>
</dbReference>
<dbReference type="Gene3D" id="3.30.70.2200">
    <property type="match status" value="1"/>
</dbReference>
<evidence type="ECO:0000313" key="11">
    <source>
        <dbReference type="Proteomes" id="UP000199215"/>
    </source>
</evidence>
<evidence type="ECO:0000256" key="5">
    <source>
        <dbReference type="ARBA" id="ARBA00022840"/>
    </source>
</evidence>
<keyword evidence="1 6" id="KW-0963">Cytoplasm</keyword>
<dbReference type="InterPro" id="IPR024913">
    <property type="entry name" value="tRNA_Ile2__agm2C_synt"/>
</dbReference>
<dbReference type="STRING" id="1267564.SAMN05192561_101283"/>
<keyword evidence="11" id="KW-1185">Reference proteome</keyword>
<evidence type="ECO:0000259" key="9">
    <source>
        <dbReference type="Pfam" id="PF23783"/>
    </source>
</evidence>
<keyword evidence="4 6" id="KW-0547">Nucleotide-binding</keyword>
<dbReference type="Proteomes" id="UP000199215">
    <property type="component" value="Unassembled WGS sequence"/>
</dbReference>
<dbReference type="GO" id="GO:0005737">
    <property type="term" value="C:cytoplasm"/>
    <property type="evidence" value="ECO:0007669"/>
    <property type="project" value="UniProtKB-SubCell"/>
</dbReference>
<dbReference type="PANTHER" id="PTHR40705:SF1">
    <property type="entry name" value="TRNA(ILE2) 2-AGMATINYLCYTIDINE SYNTHETASE TIAS"/>
    <property type="match status" value="1"/>
</dbReference>
<feature type="domain" description="TiaS-like TCKD" evidence="8">
    <location>
        <begin position="3"/>
        <end position="61"/>
    </location>
</feature>
<feature type="domain" description="TiaS-like TCKD" evidence="8">
    <location>
        <begin position="65"/>
        <end position="156"/>
    </location>
</feature>
<dbReference type="EMBL" id="FNWU01000001">
    <property type="protein sequence ID" value="SEH37892.1"/>
    <property type="molecule type" value="Genomic_DNA"/>
</dbReference>
<evidence type="ECO:0000256" key="1">
    <source>
        <dbReference type="ARBA" id="ARBA00022490"/>
    </source>
</evidence>
<dbReference type="GO" id="GO:0005524">
    <property type="term" value="F:ATP binding"/>
    <property type="evidence" value="ECO:0007669"/>
    <property type="project" value="UniProtKB-KW"/>
</dbReference>
<dbReference type="Gene3D" id="3.90.600.20">
    <property type="match status" value="1"/>
</dbReference>
<evidence type="ECO:0000256" key="6">
    <source>
        <dbReference type="HAMAP-Rule" id="MF_01892"/>
    </source>
</evidence>
<reference evidence="10 11" key="1">
    <citation type="submission" date="2016-10" db="EMBL/GenBank/DDBJ databases">
        <authorList>
            <person name="de Groot N.N."/>
        </authorList>
    </citation>
    <scope>NUCLEOTIDE SEQUENCE [LARGE SCALE GENOMIC DNA]</scope>
    <source>
        <strain evidence="10 11">IBRC-M10418</strain>
    </source>
</reference>
<dbReference type="InterPro" id="IPR055394">
    <property type="entry name" value="Zn_ribbon_TiaS"/>
</dbReference>
<dbReference type="GO" id="GO:0016879">
    <property type="term" value="F:ligase activity, forming carbon-nitrogen bonds"/>
    <property type="evidence" value="ECO:0007669"/>
    <property type="project" value="UniProtKB-UniRule"/>
</dbReference>
<dbReference type="RefSeq" id="WP_092813281.1">
    <property type="nucleotide sequence ID" value="NZ_FNWU01000001.1"/>
</dbReference>
<proteinExistence type="inferred from homology"/>
<dbReference type="AlphaFoldDB" id="A0A1H6HPR6"/>